<feature type="transmembrane region" description="Helical" evidence="2">
    <location>
        <begin position="12"/>
        <end position="36"/>
    </location>
</feature>
<dbReference type="Gene3D" id="2.160.20.80">
    <property type="entry name" value="E3 ubiquitin-protein ligase SopA"/>
    <property type="match status" value="1"/>
</dbReference>
<comment type="caution">
    <text evidence="3">The sequence shown here is derived from an EMBL/GenBank/DDBJ whole genome shotgun (WGS) entry which is preliminary data.</text>
</comment>
<evidence type="ECO:0008006" key="5">
    <source>
        <dbReference type="Google" id="ProtNLM"/>
    </source>
</evidence>
<dbReference type="AlphaFoldDB" id="A0A318K0R5"/>
<feature type="compositionally biased region" description="Pro residues" evidence="1">
    <location>
        <begin position="458"/>
        <end position="467"/>
    </location>
</feature>
<evidence type="ECO:0000256" key="1">
    <source>
        <dbReference type="SAM" id="MobiDB-lite"/>
    </source>
</evidence>
<keyword evidence="2" id="KW-0472">Membrane</keyword>
<reference evidence="3 4" key="1">
    <citation type="submission" date="2018-05" db="EMBL/GenBank/DDBJ databases">
        <title>Genomic Encyclopedia of Type Strains, Phase IV (KMG-IV): sequencing the most valuable type-strain genomes for metagenomic binning, comparative biology and taxonomic classification.</title>
        <authorList>
            <person name="Goeker M."/>
        </authorList>
    </citation>
    <scope>NUCLEOTIDE SEQUENCE [LARGE SCALE GENOMIC DNA]</scope>
    <source>
        <strain evidence="3 4">DSM 44704</strain>
    </source>
</reference>
<evidence type="ECO:0000313" key="3">
    <source>
        <dbReference type="EMBL" id="PXX63858.1"/>
    </source>
</evidence>
<dbReference type="Proteomes" id="UP000247569">
    <property type="component" value="Unassembled WGS sequence"/>
</dbReference>
<evidence type="ECO:0000313" key="4">
    <source>
        <dbReference type="Proteomes" id="UP000247569"/>
    </source>
</evidence>
<gene>
    <name evidence="3" type="ORF">DFR70_10538</name>
</gene>
<dbReference type="EMBL" id="QJKF01000005">
    <property type="protein sequence ID" value="PXX63858.1"/>
    <property type="molecule type" value="Genomic_DNA"/>
</dbReference>
<keyword evidence="2" id="KW-1133">Transmembrane helix</keyword>
<keyword evidence="2" id="KW-0812">Transmembrane</keyword>
<evidence type="ECO:0000256" key="2">
    <source>
        <dbReference type="SAM" id="Phobius"/>
    </source>
</evidence>
<accession>A0A318K0R5</accession>
<protein>
    <recommendedName>
        <fullName evidence="5">Pentapeptide repeat protein</fullName>
    </recommendedName>
</protein>
<sequence>MRWGRLGDRLHRAALLLAVLAAVVCGLGIAALTWWLLWLALGAKAETPNQLDLTKIALAVAAGVGGAVALVVAYRRQRDLERGRFAELFGAASRQLGDADVAVRIAGVYAMTGIADEFRSPSRRQQCVDVLCAYLRLPYDPVAGANHLVSQAETVDESGLKVERVYQFRQNDREVRRTIVQVIADHLQPSADTSWSDCEFSFTNAVIERADFGHAVFTGRRISFARALFIGRTCFEHAVFAGPHVTFRDAVFEDGPALFDHARFGSTRPEKARRAGDGTTFDGAAFDGSVSFENATFVGPRTSFAGIRTAGPRTSFQDTKFHAELTSFERATLDGQHLAFTGAEVSSPRITFEGAQFEAGTVAFDDSRIGAPARMRNRGTRETDFSRAEFHGTTTFARTTFAGRFVDFTDGDFFGDISFVDTRFNAGEVNFDRPRAWVGTHFDWDDIPTRKPANIKPNPWPPEQYDE</sequence>
<organism evidence="3 4">
    <name type="scientific">Nocardia tenerifensis</name>
    <dbReference type="NCBI Taxonomy" id="228006"/>
    <lineage>
        <taxon>Bacteria</taxon>
        <taxon>Bacillati</taxon>
        <taxon>Actinomycetota</taxon>
        <taxon>Actinomycetes</taxon>
        <taxon>Mycobacteriales</taxon>
        <taxon>Nocardiaceae</taxon>
        <taxon>Nocardia</taxon>
    </lineage>
</organism>
<dbReference type="RefSeq" id="WP_246002924.1">
    <property type="nucleotide sequence ID" value="NZ_QJKF01000005.1"/>
</dbReference>
<proteinExistence type="predicted"/>
<feature type="region of interest" description="Disordered" evidence="1">
    <location>
        <begin position="448"/>
        <end position="467"/>
    </location>
</feature>
<keyword evidence="4" id="KW-1185">Reference proteome</keyword>
<name>A0A318K0R5_9NOCA</name>
<feature type="transmembrane region" description="Helical" evidence="2">
    <location>
        <begin position="56"/>
        <end position="74"/>
    </location>
</feature>